<dbReference type="PROSITE" id="PS00101">
    <property type="entry name" value="HEXAPEP_TRANSFERASES"/>
    <property type="match status" value="1"/>
</dbReference>
<reference evidence="14 17" key="2">
    <citation type="journal article" date="2018" name="Front. Microbiol.">
        <title>Conversion of Methionine to Cysteine in Lactobacillus paracasei Depends on the Highly Mobile cysK-ctl-cysE Gene Cluster.</title>
        <authorList>
            <person name="Wuthrich D."/>
            <person name="Irmler S."/>
            <person name="Berthoud H."/>
            <person name="Guggenbuhl B."/>
            <person name="Eugster E."/>
            <person name="Bruggmann R."/>
        </authorList>
    </citation>
    <scope>NUCLEOTIDE SEQUENCE [LARGE SCALE GENOMIC DNA]</scope>
    <source>
        <strain evidence="14 17">FAM18172</strain>
    </source>
</reference>
<dbReference type="Proteomes" id="UP001212327">
    <property type="component" value="Unassembled WGS sequence"/>
</dbReference>
<organism evidence="9 20">
    <name type="scientific">Lacticaseibacillus paracasei</name>
    <name type="common">Lactobacillus paracasei</name>
    <dbReference type="NCBI Taxonomy" id="1597"/>
    <lineage>
        <taxon>Bacteria</taxon>
        <taxon>Bacillati</taxon>
        <taxon>Bacillota</taxon>
        <taxon>Bacilli</taxon>
        <taxon>Lactobacillales</taxon>
        <taxon>Lactobacillaceae</taxon>
        <taxon>Lacticaseibacillus</taxon>
    </lineage>
</organism>
<accession>A0A125UCG1</accession>
<evidence type="ECO:0000256" key="3">
    <source>
        <dbReference type="ARBA" id="ARBA00022737"/>
    </source>
</evidence>
<evidence type="ECO:0000256" key="1">
    <source>
        <dbReference type="ARBA" id="ARBA00007274"/>
    </source>
</evidence>
<dbReference type="InterPro" id="IPR001451">
    <property type="entry name" value="Hexapep"/>
</dbReference>
<comment type="similarity">
    <text evidence="1 5">Belongs to the transferase hexapeptide repeat family.</text>
</comment>
<reference evidence="12 16" key="1">
    <citation type="journal article" date="2015" name="J. Am. Soc. Brew. Chem.">
        <title>Dissolved carbon dioxide selects for lactic acid bacteria able to grow in and spoil packaged beer.</title>
        <authorList>
            <person name="Bergsveinson J."/>
            <person name="Redekop A."/>
            <person name="Zoerb S."/>
            <person name="Ziola B."/>
        </authorList>
    </citation>
    <scope>NUCLEOTIDE SEQUENCE [LARGE SCALE GENOMIC DNA]</scope>
    <source>
        <strain evidence="12 16">CCC B1205</strain>
    </source>
</reference>
<gene>
    <name evidence="12" type="ORF">ACX51_13165</name>
    <name evidence="11" type="ORF">C0Q90_04040</name>
    <name evidence="14" type="ORF">FAM18172_02833</name>
    <name evidence="13" type="ORF">HCJ88_13265</name>
    <name evidence="8" type="ORF">PGA78_03175</name>
    <name evidence="9" type="ORF">QUF16_04275</name>
    <name evidence="10" type="ORF">RF672_00225</name>
</gene>
<reference evidence="10" key="8">
    <citation type="submission" date="2024-03" db="EMBL/GenBank/DDBJ databases">
        <title>Lacticaseibacillus paracasei KCKM 0992.</title>
        <authorList>
            <person name="Kim T.W."/>
        </authorList>
    </citation>
    <scope>NUCLEOTIDE SEQUENCE</scope>
    <source>
        <strain evidence="10">KCKM 0992</strain>
    </source>
</reference>
<dbReference type="KEGG" id="lcs:LCBD_3083"/>
<dbReference type="CDD" id="cd03357">
    <property type="entry name" value="LbH_MAT_GAT"/>
    <property type="match status" value="1"/>
</dbReference>
<evidence type="ECO:0000313" key="20">
    <source>
        <dbReference type="Proteomes" id="UP001231451"/>
    </source>
</evidence>
<reference evidence="8 19" key="5">
    <citation type="submission" date="2023-01" db="EMBL/GenBank/DDBJ databases">
        <title>Complete genome sequence of Lacticaseibacillus paracasei SRCM217440 isolated from Makgeolli.</title>
        <authorList>
            <person name="Yang H.-G."/>
            <person name="Jeong S.-J."/>
            <person name="Ha G.-S."/>
            <person name="Yang H.-J."/>
            <person name="Jeong D.-Y."/>
        </authorList>
    </citation>
    <scope>NUCLEOTIDE SEQUENCE [LARGE SCALE GENOMIC DNA]</scope>
    <source>
        <strain evidence="8 19">SRCM217440</strain>
    </source>
</reference>
<evidence type="ECO:0000313" key="15">
    <source>
        <dbReference type="Proteomes" id="UP000234512"/>
    </source>
</evidence>
<dbReference type="OrthoDB" id="9812571at2"/>
<dbReference type="InterPro" id="IPR039369">
    <property type="entry name" value="LacA-like"/>
</dbReference>
<dbReference type="KEGG" id="lcz:LCAZH_2871"/>
<dbReference type="EMBL" id="JAUCBG010000002">
    <property type="protein sequence ID" value="MDM7453567.1"/>
    <property type="molecule type" value="Genomic_DNA"/>
</dbReference>
<accession>K0N8I9</accession>
<reference evidence="21" key="7">
    <citation type="submission" date="2023-07" db="EMBL/GenBank/DDBJ databases">
        <title>Lacticaseibacillus paracasei KCKM 0992.</title>
        <authorList>
            <person name="Kim T.W."/>
        </authorList>
    </citation>
    <scope>NUCLEOTIDE SEQUENCE [LARGE SCALE GENOMIC DNA]</scope>
    <source>
        <strain evidence="21">KCKM 0992</strain>
    </source>
</reference>
<dbReference type="InterPro" id="IPR011004">
    <property type="entry name" value="Trimer_LpxA-like_sf"/>
</dbReference>
<dbReference type="EC" id="2.3.1.-" evidence="5"/>
<dbReference type="Gene3D" id="2.160.10.10">
    <property type="entry name" value="Hexapeptide repeat proteins"/>
    <property type="match status" value="1"/>
</dbReference>
<sequence>MESMKQRMLGGKLYKANDPEISVESQRGSDLVWQFNHLAPDKKAERAAVLKQLFHAFGDNNYIEPPFYVDYGAHTSIGDHFYANTDCVFLDTAPITIGNRVYLAPKVSLFTAGHPIDAAIRGEDLEYGKPIKIGDDVWIGGGVIINPGVTIGSDVVIGSGSVVTKDVPDHVIVAGNPARMIRRITDKDHAQWQQQKDEFLTWQQQADESQQSKQS</sequence>
<evidence type="ECO:0000313" key="10">
    <source>
        <dbReference type="EMBL" id="MDR7623074.1"/>
    </source>
</evidence>
<dbReference type="EMBL" id="PKQJ01000003">
    <property type="protein sequence ID" value="PLC47092.1"/>
    <property type="molecule type" value="Genomic_DNA"/>
</dbReference>
<accession>K6RKQ2</accession>
<dbReference type="KEGG" id="lce:LC2W_3068"/>
<accession>S4ZQU1</accession>
<proteinExistence type="inferred from homology"/>
<name>A0A1J3C661_LACPA</name>
<feature type="region of interest" description="Disordered" evidence="6">
    <location>
        <begin position="195"/>
        <end position="215"/>
    </location>
</feature>
<evidence type="ECO:0000256" key="2">
    <source>
        <dbReference type="ARBA" id="ARBA00022679"/>
    </source>
</evidence>
<dbReference type="InterPro" id="IPR018357">
    <property type="entry name" value="Hexapep_transf_CS"/>
</dbReference>
<keyword evidence="3" id="KW-0677">Repeat</keyword>
<evidence type="ECO:0000313" key="19">
    <source>
        <dbReference type="Proteomes" id="UP001212327"/>
    </source>
</evidence>
<keyword evidence="2 5" id="KW-0808">Transferase</keyword>
<dbReference type="GO" id="GO:0008870">
    <property type="term" value="F:galactoside O-acetyltransferase activity"/>
    <property type="evidence" value="ECO:0007669"/>
    <property type="project" value="TreeGrafter"/>
</dbReference>
<reference evidence="9" key="6">
    <citation type="submission" date="2023-06" db="EMBL/GenBank/DDBJ databases">
        <title>Draft Genome Sequences of lactic acid bacteria strains isolated from fermented milk products.</title>
        <authorList>
            <person name="Elcheninov A.G."/>
            <person name="Klyukina A."/>
            <person name="Zayulina K.S."/>
            <person name="Gavirova L.A."/>
            <person name="Shcherbakova P.A."/>
            <person name="Shestakov A.I."/>
            <person name="Kublanov I.V."/>
            <person name="Kochetkova T.V."/>
        </authorList>
    </citation>
    <scope>NUCLEOTIDE SEQUENCE</scope>
    <source>
        <strain evidence="9">TOM.1374</strain>
    </source>
</reference>
<dbReference type="Proteomes" id="UP001268544">
    <property type="component" value="Unassembled WGS sequence"/>
</dbReference>
<evidence type="ECO:0000313" key="18">
    <source>
        <dbReference type="Proteomes" id="UP000593972"/>
    </source>
</evidence>
<dbReference type="Pfam" id="PF00132">
    <property type="entry name" value="Hexapep"/>
    <property type="match status" value="1"/>
</dbReference>
<accession>A0A0E2LXN0</accession>
<evidence type="ECO:0000313" key="9">
    <source>
        <dbReference type="EMBL" id="MDM7453567.1"/>
    </source>
</evidence>
<dbReference type="SUPFAM" id="SSF51161">
    <property type="entry name" value="Trimeric LpxA-like enzymes"/>
    <property type="match status" value="1"/>
</dbReference>
<evidence type="ECO:0000259" key="7">
    <source>
        <dbReference type="SMART" id="SM01266"/>
    </source>
</evidence>
<evidence type="ECO:0000256" key="4">
    <source>
        <dbReference type="ARBA" id="ARBA00023315"/>
    </source>
</evidence>
<reference evidence="13 18" key="4">
    <citation type="submission" date="2020-03" db="EMBL/GenBank/DDBJ databases">
        <title>Complete genome sequence of Lactobacillus paracasei strain NFFJ04, isolated from animal feed.</title>
        <authorList>
            <person name="Jung J.Y."/>
        </authorList>
    </citation>
    <scope>NUCLEOTIDE SEQUENCE [LARGE SCALE GENOMIC DNA]</scope>
    <source>
        <strain evidence="13 18">NFFJ04</strain>
    </source>
</reference>
<dbReference type="EMBL" id="JAQLSF010000001">
    <property type="protein sequence ID" value="MDB1563781.1"/>
    <property type="molecule type" value="Genomic_DNA"/>
</dbReference>
<dbReference type="GeneID" id="57091449"/>
<evidence type="ECO:0000313" key="13">
    <source>
        <dbReference type="EMBL" id="QOP56665.1"/>
    </source>
</evidence>
<dbReference type="AlphaFoldDB" id="A0A1J3C661"/>
<dbReference type="EMBL" id="JAVKVH010000001">
    <property type="protein sequence ID" value="MDR7623074.1"/>
    <property type="molecule type" value="Genomic_DNA"/>
</dbReference>
<accession>K6PSV4</accession>
<dbReference type="Proteomes" id="UP000285532">
    <property type="component" value="Unassembled WGS sequence"/>
</dbReference>
<dbReference type="FunFam" id="2.160.10.10:FF:000008">
    <property type="entry name" value="Maltose O-acetyltransferase"/>
    <property type="match status" value="1"/>
</dbReference>
<dbReference type="RefSeq" id="WP_003568292.1">
    <property type="nucleotide sequence ID" value="NC_010999.1"/>
</dbReference>
<evidence type="ECO:0000313" key="8">
    <source>
        <dbReference type="EMBL" id="MDB1563781.1"/>
    </source>
</evidence>
<dbReference type="EMBL" id="LKFU01000109">
    <property type="protein sequence ID" value="RND82226.1"/>
    <property type="molecule type" value="Genomic_DNA"/>
</dbReference>
<dbReference type="PANTHER" id="PTHR43017:SF1">
    <property type="entry name" value="ACETYLTRANSFERASE YJL218W-RELATED"/>
    <property type="match status" value="1"/>
</dbReference>
<dbReference type="SMART" id="SM01266">
    <property type="entry name" value="Mac"/>
    <property type="match status" value="1"/>
</dbReference>
<evidence type="ECO:0000313" key="14">
    <source>
        <dbReference type="EMBL" id="RND82226.1"/>
    </source>
</evidence>
<evidence type="ECO:0000313" key="17">
    <source>
        <dbReference type="Proteomes" id="UP000285532"/>
    </source>
</evidence>
<evidence type="ECO:0000313" key="12">
    <source>
        <dbReference type="EMBL" id="POE40064.1"/>
    </source>
</evidence>
<feature type="domain" description="Maltose/galactoside acetyltransferase" evidence="7">
    <location>
        <begin position="5"/>
        <end position="59"/>
    </location>
</feature>
<dbReference type="KEGG" id="lcl:LOCK919_3119"/>
<dbReference type="Proteomes" id="UP000237433">
    <property type="component" value="Unassembled WGS sequence"/>
</dbReference>
<evidence type="ECO:0000313" key="11">
    <source>
        <dbReference type="EMBL" id="PLC47092.1"/>
    </source>
</evidence>
<protein>
    <recommendedName>
        <fullName evidence="5">Acetyltransferase</fullName>
        <ecNumber evidence="5">2.3.1.-</ecNumber>
    </recommendedName>
</protein>
<dbReference type="Proteomes" id="UP000593972">
    <property type="component" value="Chromosome"/>
</dbReference>
<evidence type="ECO:0000256" key="5">
    <source>
        <dbReference type="RuleBase" id="RU367021"/>
    </source>
</evidence>
<evidence type="ECO:0000256" key="6">
    <source>
        <dbReference type="SAM" id="MobiDB-lite"/>
    </source>
</evidence>
<dbReference type="Proteomes" id="UP001231451">
    <property type="component" value="Unassembled WGS sequence"/>
</dbReference>
<dbReference type="Pfam" id="PF12464">
    <property type="entry name" value="Mac"/>
    <property type="match status" value="1"/>
</dbReference>
<accession>A0A1J3C661</accession>
<evidence type="ECO:0000313" key="16">
    <source>
        <dbReference type="Proteomes" id="UP000237433"/>
    </source>
</evidence>
<dbReference type="OMA" id="KVAQFNI"/>
<feature type="compositionally biased region" description="Low complexity" evidence="6">
    <location>
        <begin position="203"/>
        <end position="215"/>
    </location>
</feature>
<dbReference type="PANTHER" id="PTHR43017">
    <property type="entry name" value="GALACTOSIDE O-ACETYLTRANSFERASE"/>
    <property type="match status" value="1"/>
</dbReference>
<dbReference type="Proteomes" id="UP000234512">
    <property type="component" value="Unassembled WGS sequence"/>
</dbReference>
<evidence type="ECO:0000313" key="21">
    <source>
        <dbReference type="Proteomes" id="UP001268544"/>
    </source>
</evidence>
<reference evidence="11 15" key="3">
    <citation type="journal article" date="2018" name="Genome Announc.">
        <title>Draft Genome Sequence of Lactobacillus paracasei DUP 13076, Which Exhibits Potent Antipathogenic Effects against Salmonella enterica Serovars Enteritidis, Typhimurium, and Heidelberg.</title>
        <authorList>
            <person name="Muyyarikkandy M.S."/>
            <person name="Alqahtani F.H."/>
            <person name="Mandoiu I."/>
            <person name="Amalaradjou M.A."/>
        </authorList>
    </citation>
    <scope>NUCLEOTIDE SEQUENCE [LARGE SCALE GENOMIC DNA]</scope>
    <source>
        <strain evidence="11 15">DUP 13076</strain>
    </source>
</reference>
<dbReference type="EMBL" id="CP050500">
    <property type="protein sequence ID" value="QOP56665.1"/>
    <property type="molecule type" value="Genomic_DNA"/>
</dbReference>
<dbReference type="InterPro" id="IPR024688">
    <property type="entry name" value="Mac_dom"/>
</dbReference>
<dbReference type="EMBL" id="LGIY01000028">
    <property type="protein sequence ID" value="POE40064.1"/>
    <property type="molecule type" value="Genomic_DNA"/>
</dbReference>
<keyword evidence="4 5" id="KW-0012">Acyltransferase</keyword>